<feature type="compositionally biased region" description="Polar residues" evidence="7">
    <location>
        <begin position="77"/>
        <end position="87"/>
    </location>
</feature>
<dbReference type="GO" id="GO:0003968">
    <property type="term" value="F:RNA-directed RNA polymerase activity"/>
    <property type="evidence" value="ECO:0007669"/>
    <property type="project" value="InterPro"/>
</dbReference>
<dbReference type="InterPro" id="IPR028243">
    <property type="entry name" value="Paramyxo_P/V_N"/>
</dbReference>
<dbReference type="GO" id="GO:0006351">
    <property type="term" value="P:DNA-templated transcription"/>
    <property type="evidence" value="ECO:0007669"/>
    <property type="project" value="InterPro"/>
</dbReference>
<feature type="region of interest" description="Disordered" evidence="7">
    <location>
        <begin position="22"/>
        <end position="87"/>
    </location>
</feature>
<feature type="compositionally biased region" description="Polar residues" evidence="7">
    <location>
        <begin position="289"/>
        <end position="300"/>
    </location>
</feature>
<dbReference type="EMBL" id="KJ466106">
    <property type="protein sequence ID" value="AHY03299.1"/>
    <property type="molecule type" value="Viral_cRNA"/>
</dbReference>
<evidence type="ECO:0000256" key="7">
    <source>
        <dbReference type="SAM" id="MobiDB-lite"/>
    </source>
</evidence>
<dbReference type="Pfam" id="PF13825">
    <property type="entry name" value="Paramyxo_P_V_N"/>
    <property type="match status" value="1"/>
</dbReference>
<dbReference type="InterPro" id="IPR016075">
    <property type="entry name" value="RNA_pol_Pprot-P_XD_paramyxovir"/>
</dbReference>
<evidence type="ECO:0000256" key="5">
    <source>
        <dbReference type="ARBA" id="ARBA00022953"/>
    </source>
</evidence>
<dbReference type="GO" id="GO:0003723">
    <property type="term" value="F:RNA binding"/>
    <property type="evidence" value="ECO:0007669"/>
    <property type="project" value="InterPro"/>
</dbReference>
<evidence type="ECO:0000256" key="4">
    <source>
        <dbReference type="ARBA" id="ARBA00022553"/>
    </source>
</evidence>
<feature type="domain" description="Paramyxovirus structural protein P/V N-terminal" evidence="8">
    <location>
        <begin position="4"/>
        <end position="311"/>
    </location>
</feature>
<dbReference type="Gene3D" id="1.20.5.110">
    <property type="match status" value="1"/>
</dbReference>
<protein>
    <recommendedName>
        <fullName evidence="2">Phosphoprotein</fullName>
    </recommendedName>
</protein>
<evidence type="ECO:0000259" key="8">
    <source>
        <dbReference type="Pfam" id="PF13825"/>
    </source>
</evidence>
<dbReference type="SUPFAM" id="SSF101089">
    <property type="entry name" value="Phosphoprotein XD domain"/>
    <property type="match status" value="1"/>
</dbReference>
<evidence type="ECO:0000256" key="2">
    <source>
        <dbReference type="ARBA" id="ARBA00020572"/>
    </source>
</evidence>
<gene>
    <name evidence="9" type="primary">P</name>
</gene>
<feature type="compositionally biased region" description="Polar residues" evidence="7">
    <location>
        <begin position="31"/>
        <end position="51"/>
    </location>
</feature>
<feature type="compositionally biased region" description="Polar residues" evidence="7">
    <location>
        <begin position="246"/>
        <end position="281"/>
    </location>
</feature>
<evidence type="ECO:0000256" key="6">
    <source>
        <dbReference type="ARBA" id="ARBA00060014"/>
    </source>
</evidence>
<reference evidence="9 10" key="1">
    <citation type="journal article" date="2015" name="Virus Genes">
        <title>Isolation and sequence analysis of a canine distemper virus from a raccoon dog in Jilin Province, China.</title>
        <authorList>
            <person name="Cheng Y."/>
            <person name="Wang J."/>
            <person name="Zhang M."/>
            <person name="Zhao J."/>
            <person name="Shao X."/>
            <person name="Ma Z."/>
            <person name="Zhao H."/>
            <person name="Lin P."/>
            <person name="Wu H."/>
        </authorList>
    </citation>
    <scope>NUCLEOTIDE SEQUENCE [LARGE SCALE GENOMIC DNA]</scope>
    <source>
        <strain evidence="9">CDV SY</strain>
    </source>
</reference>
<feature type="region of interest" description="Disordered" evidence="7">
    <location>
        <begin position="205"/>
        <end position="306"/>
    </location>
</feature>
<sequence length="507" mass="54420">MAEEQAYHVNKGLECLKALRENPPDIEEIQEVSSIRDQTRNPGQEDGTASMQEEEVSQDLDESHEPAKGSNYVGHVLQNNPGCGESNTALVEAEQPAKDDVQPGPGIRCYHVYDHSGEEVKGIEDADSLVVPAGAVSNRGFERGEGSLDDSTEDSGEDYSEGNASSNWGYSFGLKPDRAADVSMLMEEELSALLKTSRNVGIKKRDGMTLQFPHNPEGKTEDPECGSIKKGTGERSASHGMGIVAGSTNGATQSALKSTGGSSGPSVSAENVRQPATNAKMTQKCKPESGTQLPPRTSNEAESDSEYDDELLSEIQEIRSAITKLTEDNQAILSKLDTLLLLKGETDSIKKQISKQNIAISTIEGHLSSIMIAIPGFGKDTGDPTANVDINPELRPIIGRDSGRALAEVLKQPASSRGNRKDSGIALGSKGQLLRDLQLKPIDKESSSAIGYKPKDTAPSKAVLASLIRSSKIDQSHKHNMLALLKNIKGDDNLNEFYQMIKSITHA</sequence>
<evidence type="ECO:0000313" key="10">
    <source>
        <dbReference type="Proteomes" id="UP000130990"/>
    </source>
</evidence>
<dbReference type="InterPro" id="IPR004897">
    <property type="entry name" value="P/V_Pprotein_paramyxoviral"/>
</dbReference>
<evidence type="ECO:0000256" key="3">
    <source>
        <dbReference type="ARBA" id="ARBA00022495"/>
    </source>
</evidence>
<keyword evidence="4" id="KW-0597">Phosphoprotein</keyword>
<dbReference type="CDD" id="cd21031">
    <property type="entry name" value="MEV_P-protein-C_like"/>
    <property type="match status" value="1"/>
</dbReference>
<comment type="function">
    <text evidence="6">Essential cofactor of the RNA polymerase L that plays a central role in the transcription and replication by forming the polymerase complex with RNA polymerase L and recruiting L to the genomic N-RNA template for RNA synthesis. Also plays a central role in the encapsidation of nascent RNA chains by forming the encapsidation complex with the nucleocapsid protein N (N-P complex). Acts as a chaperone for newly synthesized free N protein, so-called N0, allowing encapsidation of nascent RNA chains during replication. The nucleoprotein protein N prevents excessive phosphorylation of P, which leads to down-regulation of viral transcription/ replication. Participates, together with N, in the formation of viral factories (viroplasms), which are large inclusions in the host cytoplasm where replication takes place.</text>
</comment>
<dbReference type="GO" id="GO:0019079">
    <property type="term" value="P:viral genome replication"/>
    <property type="evidence" value="ECO:0007669"/>
    <property type="project" value="InterPro"/>
</dbReference>
<proteinExistence type="inferred from homology"/>
<keyword evidence="3" id="KW-0691">RNA editing</keyword>
<name>A0A023UJL6_9MONO</name>
<feature type="region of interest" description="Disordered" evidence="7">
    <location>
        <begin position="137"/>
        <end position="172"/>
    </location>
</feature>
<dbReference type="Pfam" id="PF03210">
    <property type="entry name" value="Paramyx_P_V_C"/>
    <property type="match status" value="1"/>
</dbReference>
<evidence type="ECO:0000256" key="1">
    <source>
        <dbReference type="ARBA" id="ARBA00008617"/>
    </source>
</evidence>
<feature type="compositionally biased region" description="Acidic residues" evidence="7">
    <location>
        <begin position="147"/>
        <end position="160"/>
    </location>
</feature>
<comment type="similarity">
    <text evidence="1">Belongs to the morbillivirus P protein family.</text>
</comment>
<dbReference type="SMR" id="A0A023UJL6"/>
<dbReference type="Gene3D" id="1.10.8.10">
    <property type="entry name" value="DNA helicase RuvA subunit, C-terminal domain"/>
    <property type="match status" value="1"/>
</dbReference>
<keyword evidence="5" id="KW-0693">Viral RNA replication</keyword>
<evidence type="ECO:0000313" key="9">
    <source>
        <dbReference type="EMBL" id="AHY03299.1"/>
    </source>
</evidence>
<dbReference type="Proteomes" id="UP000130990">
    <property type="component" value="Genome"/>
</dbReference>
<accession>A0A023UJL6</accession>
<organism evidence="9 10">
    <name type="scientific">Morbillivirus canis</name>
    <dbReference type="NCBI Taxonomy" id="3052342"/>
    <lineage>
        <taxon>Viruses</taxon>
        <taxon>Riboviria</taxon>
        <taxon>Orthornavirae</taxon>
        <taxon>Negarnaviricota</taxon>
        <taxon>Haploviricotina</taxon>
        <taxon>Monjiviricetes</taxon>
        <taxon>Mononegavirales</taxon>
        <taxon>Paramyxoviridae</taxon>
        <taxon>Orthoparamyxovirinae</taxon>
        <taxon>Morbillivirus</taxon>
    </lineage>
</organism>